<sequence length="234" mass="27541">MQRDPDEIRADLNQLIEESRSIFPKLASRLDEVRRWIANKKSGLLKRKPHVLQFIEELLSDATFWFETQLMSEDDRKAEFAQLTSTEQYWYEFLFTRWINEPDPKMPIWKKKLMGGEFKGDDKSFVNKICQEIEFLGGNTLNPYIADLSMATDFIASGSKNLPLCVQITTVNDTHSRNKQREWQSTLKYWGIRRAMFVSFNPRLNQVNQKIGQSVFQRSDRTQGNCYLIINIDK</sequence>
<dbReference type="AlphaFoldDB" id="A0A9Q5ZCR1"/>
<dbReference type="RefSeq" id="WP_099068607.1">
    <property type="nucleotide sequence ID" value="NZ_LAHD01000030.1"/>
</dbReference>
<reference evidence="1 2" key="1">
    <citation type="submission" date="2015-02" db="EMBL/GenBank/DDBJ databases">
        <title>Nostoc linckia genome annotation.</title>
        <authorList>
            <person name="Zhou Z."/>
        </authorList>
    </citation>
    <scope>NUCLEOTIDE SEQUENCE [LARGE SCALE GENOMIC DNA]</scope>
    <source>
        <strain evidence="2">z8</strain>
    </source>
</reference>
<organism evidence="1 2">
    <name type="scientific">Nostoc linckia z8</name>
    <dbReference type="NCBI Taxonomy" id="1628746"/>
    <lineage>
        <taxon>Bacteria</taxon>
        <taxon>Bacillati</taxon>
        <taxon>Cyanobacteriota</taxon>
        <taxon>Cyanophyceae</taxon>
        <taxon>Nostocales</taxon>
        <taxon>Nostocaceae</taxon>
        <taxon>Nostoc</taxon>
    </lineage>
</organism>
<accession>A0A9Q5ZCR1</accession>
<dbReference type="EMBL" id="LAHD01000030">
    <property type="protein sequence ID" value="PHK03954.1"/>
    <property type="molecule type" value="Genomic_DNA"/>
</dbReference>
<gene>
    <name evidence="1" type="ORF">VF08_12865</name>
</gene>
<dbReference type="GeneID" id="57096600"/>
<evidence type="ECO:0000313" key="2">
    <source>
        <dbReference type="Proteomes" id="UP000222310"/>
    </source>
</evidence>
<evidence type="ECO:0000313" key="1">
    <source>
        <dbReference type="EMBL" id="PHK03954.1"/>
    </source>
</evidence>
<proteinExistence type="predicted"/>
<comment type="caution">
    <text evidence="1">The sequence shown here is derived from an EMBL/GenBank/DDBJ whole genome shotgun (WGS) entry which is preliminary data.</text>
</comment>
<name>A0A9Q5ZCR1_NOSLI</name>
<dbReference type="Proteomes" id="UP000222310">
    <property type="component" value="Unassembled WGS sequence"/>
</dbReference>
<protein>
    <submittedName>
        <fullName evidence="1">Uncharacterized protein</fullName>
    </submittedName>
</protein>